<organism evidence="1 2">
    <name type="scientific">Pseudonocardia abyssalis</name>
    <dbReference type="NCBI Taxonomy" id="2792008"/>
    <lineage>
        <taxon>Bacteria</taxon>
        <taxon>Bacillati</taxon>
        <taxon>Actinomycetota</taxon>
        <taxon>Actinomycetes</taxon>
        <taxon>Pseudonocardiales</taxon>
        <taxon>Pseudonocardiaceae</taxon>
        <taxon>Pseudonocardia</taxon>
    </lineage>
</organism>
<name>A0ABS6UUJ2_9PSEU</name>
<comment type="caution">
    <text evidence="1">The sequence shown here is derived from an EMBL/GenBank/DDBJ whole genome shotgun (WGS) entry which is preliminary data.</text>
</comment>
<accession>A0ABS6UUJ2</accession>
<dbReference type="RefSeq" id="WP_218604183.1">
    <property type="nucleotide sequence ID" value="NZ_JADQDJ010000196.1"/>
</dbReference>
<reference evidence="1 2" key="1">
    <citation type="submission" date="2020-11" db="EMBL/GenBank/DDBJ databases">
        <title>Pseudonocardia abyssalis sp. nov. and Pseudonocardia oceani sp. nov., description and phylogenomic analysis of two novel actinomycetes isolated from the deep Southern Ocean.</title>
        <authorList>
            <person name="Parra J."/>
        </authorList>
    </citation>
    <scope>NUCLEOTIDE SEQUENCE [LARGE SCALE GENOMIC DNA]</scope>
    <source>
        <strain evidence="1 2">KRD-168</strain>
    </source>
</reference>
<dbReference type="EMBL" id="JADQDK010000001">
    <property type="protein sequence ID" value="MBW0135419.1"/>
    <property type="molecule type" value="Genomic_DNA"/>
</dbReference>
<protein>
    <recommendedName>
        <fullName evidence="3">SnoaL-like domain-containing protein</fullName>
    </recommendedName>
</protein>
<sequence>MLAAASAAFAGPHARYEVVDVTQVGPDVVLADKDAGAADADGAPLDVVRAMTALHVLARRGGRWWVAARQNTLVPTAAG</sequence>
<gene>
    <name evidence="1" type="ORF">I4I81_14290</name>
</gene>
<evidence type="ECO:0008006" key="3">
    <source>
        <dbReference type="Google" id="ProtNLM"/>
    </source>
</evidence>
<evidence type="ECO:0000313" key="1">
    <source>
        <dbReference type="EMBL" id="MBW0135419.1"/>
    </source>
</evidence>
<evidence type="ECO:0000313" key="2">
    <source>
        <dbReference type="Proteomes" id="UP000694287"/>
    </source>
</evidence>
<proteinExistence type="predicted"/>
<keyword evidence="2" id="KW-1185">Reference proteome</keyword>
<dbReference type="Proteomes" id="UP000694287">
    <property type="component" value="Unassembled WGS sequence"/>
</dbReference>